<comment type="caution">
    <text evidence="3">The sequence shown here is derived from an EMBL/GenBank/DDBJ whole genome shotgun (WGS) entry which is preliminary data.</text>
</comment>
<keyword evidence="1" id="KW-0433">Leucine-rich repeat</keyword>
<dbReference type="SUPFAM" id="SSF52058">
    <property type="entry name" value="L domain-like"/>
    <property type="match status" value="1"/>
</dbReference>
<reference evidence="3" key="1">
    <citation type="submission" date="2020-10" db="EMBL/GenBank/DDBJ databases">
        <title>Taxonomic study of unclassified bacteria belonging to the class Ktedonobacteria.</title>
        <authorList>
            <person name="Yabe S."/>
            <person name="Wang C.M."/>
            <person name="Zheng Y."/>
            <person name="Sakai Y."/>
            <person name="Cavaletti L."/>
            <person name="Monciardini P."/>
            <person name="Donadio S."/>
        </authorList>
    </citation>
    <scope>NUCLEOTIDE SEQUENCE</scope>
    <source>
        <strain evidence="3">ID150040</strain>
    </source>
</reference>
<accession>A0A8J3IG40</accession>
<evidence type="ECO:0000256" key="2">
    <source>
        <dbReference type="ARBA" id="ARBA00022737"/>
    </source>
</evidence>
<dbReference type="AlphaFoldDB" id="A0A8J3IG40"/>
<dbReference type="Proteomes" id="UP000597444">
    <property type="component" value="Unassembled WGS sequence"/>
</dbReference>
<dbReference type="InterPro" id="IPR050836">
    <property type="entry name" value="SDS22/Internalin_LRR"/>
</dbReference>
<dbReference type="PANTHER" id="PTHR46652:SF3">
    <property type="entry name" value="LEUCINE-RICH REPEAT-CONTAINING PROTEIN 9"/>
    <property type="match status" value="1"/>
</dbReference>
<name>A0A8J3IG40_9CHLR</name>
<dbReference type="InterPro" id="IPR026906">
    <property type="entry name" value="LRR_5"/>
</dbReference>
<evidence type="ECO:0000313" key="3">
    <source>
        <dbReference type="EMBL" id="GHO90090.1"/>
    </source>
</evidence>
<dbReference type="PANTHER" id="PTHR46652">
    <property type="entry name" value="LEUCINE-RICH REPEAT AND IQ DOMAIN-CONTAINING PROTEIN 1-RELATED"/>
    <property type="match status" value="1"/>
</dbReference>
<sequence>MQPHEIINLIDHAHEETWHATIVAKAAEASSHDGGLLLNGLIARAEREPALKPLLYLLAGSCLPHMKQIPKSIEKNVNQLVAKVLSPRTVTQARELASAGSLAITAIEQLLREGKPFGSLCLRALAFIGNEAALQVLETYVKGMDGKEFDTRNYMMYELLMAKDHFDQQEYQQRILGPLMTTTEVFIVLGDISLDGLPPLPALHTVSLRSWRRKLASLLEPLASTGVKRLKLDLAPRGLKHLGDLELLPQLQELELYLCDSLTDVSALSRLPNFKRLSLQLVNPGSLKGFQEINQLWRLELHDCSIEDLKSIASLTNLQEVHLHYCKQLKDVSVLCHLPDLKRLSLSNVNLNDLNGLREITGLSYLRLSCCEMKDLNSIAHLTSLRELVLVSGPELSDISSLGKLVNLETLQLCGWDALKEINIPASLSNLRTLDLSSCHNLERVNGLQELSHLETLRIDYCDALKEIAIPASLTNLRTLVLCRTCHKDIQHGFPVKRQLSNS</sequence>
<proteinExistence type="predicted"/>
<dbReference type="Pfam" id="PF13306">
    <property type="entry name" value="LRR_5"/>
    <property type="match status" value="2"/>
</dbReference>
<dbReference type="Gene3D" id="3.80.10.10">
    <property type="entry name" value="Ribonuclease Inhibitor"/>
    <property type="match status" value="1"/>
</dbReference>
<evidence type="ECO:0000256" key="1">
    <source>
        <dbReference type="ARBA" id="ARBA00022614"/>
    </source>
</evidence>
<dbReference type="EMBL" id="BNJK01000001">
    <property type="protein sequence ID" value="GHO90090.1"/>
    <property type="molecule type" value="Genomic_DNA"/>
</dbReference>
<dbReference type="InterPro" id="IPR032675">
    <property type="entry name" value="LRR_dom_sf"/>
</dbReference>
<dbReference type="SMART" id="SM00367">
    <property type="entry name" value="LRR_CC"/>
    <property type="match status" value="4"/>
</dbReference>
<gene>
    <name evidence="3" type="ORF">KSF_001380</name>
</gene>
<evidence type="ECO:0000313" key="4">
    <source>
        <dbReference type="Proteomes" id="UP000597444"/>
    </source>
</evidence>
<dbReference type="InterPro" id="IPR006553">
    <property type="entry name" value="Leu-rich_rpt_Cys-con_subtyp"/>
</dbReference>
<keyword evidence="4" id="KW-1185">Reference proteome</keyword>
<evidence type="ECO:0008006" key="5">
    <source>
        <dbReference type="Google" id="ProtNLM"/>
    </source>
</evidence>
<protein>
    <recommendedName>
        <fullName evidence="5">Leucine-rich repeat domain-containing protein</fullName>
    </recommendedName>
</protein>
<organism evidence="3 4">
    <name type="scientific">Reticulibacter mediterranei</name>
    <dbReference type="NCBI Taxonomy" id="2778369"/>
    <lineage>
        <taxon>Bacteria</taxon>
        <taxon>Bacillati</taxon>
        <taxon>Chloroflexota</taxon>
        <taxon>Ktedonobacteria</taxon>
        <taxon>Ktedonobacterales</taxon>
        <taxon>Reticulibacteraceae</taxon>
        <taxon>Reticulibacter</taxon>
    </lineage>
</organism>
<keyword evidence="2" id="KW-0677">Repeat</keyword>
<dbReference type="RefSeq" id="WP_220201092.1">
    <property type="nucleotide sequence ID" value="NZ_BNJK01000001.1"/>
</dbReference>